<comment type="cofactor">
    <cofactor evidence="1 3 4">
        <name>pyridoxal 5'-phosphate</name>
        <dbReference type="ChEBI" id="CHEBI:597326"/>
    </cofactor>
</comment>
<keyword evidence="3" id="KW-0808">Transferase</keyword>
<evidence type="ECO:0000256" key="2">
    <source>
        <dbReference type="ARBA" id="ARBA00022898"/>
    </source>
</evidence>
<comment type="catalytic activity">
    <reaction evidence="3">
        <text>O-succinyl-L-homoserine + hydrogen sulfide = L-homocysteine + succinate</text>
        <dbReference type="Rhea" id="RHEA:27826"/>
        <dbReference type="ChEBI" id="CHEBI:29919"/>
        <dbReference type="ChEBI" id="CHEBI:30031"/>
        <dbReference type="ChEBI" id="CHEBI:57661"/>
        <dbReference type="ChEBI" id="CHEBI:58199"/>
    </reaction>
</comment>
<comment type="similarity">
    <text evidence="3">Belongs to the trans-sulfuration enzymes family. MetZ subfamily.</text>
</comment>
<dbReference type="CDD" id="cd00614">
    <property type="entry name" value="CGS_like"/>
    <property type="match status" value="1"/>
</dbReference>
<proteinExistence type="inferred from homology"/>
<sequence length="402" mass="43826">MKNQPELLDSQTIQNLAFETLAVRSGTWRSEQREHSEAMYLTSSFTYDSAAQAAAVFAGDEPGNVYTRYTNPGVRMFEERMMALEGAEEGCATASGMAAVLGVAMAHLKTGDHVVCSRSIFGTTVTLFTKTLAQFGVETSFVSLTDLDEWKAVIKPETKMLFLETPSNPLGEVADIEALAEIAHDSDALLVVDNCFLTPALQQPLAWGADIVIHSATKFLDGQGRCMGGVAVGSKELIEPVQLWLRAAGACLSPFNAWVLHKGLETLKLRMDMHCRNTQQLAWWLAEHPKVVDVHYSGLPHHPGADLARKQQQGYGGVLAFEVDGGREAAWKVIDSVQIISRTANLGDTRTTITHPATTTHCRLSDEDMQKSGLVEGLIRLAVGLESTEDLKVDLERGLSQL</sequence>
<dbReference type="Pfam" id="PF01053">
    <property type="entry name" value="Cys_Met_Meta_PP"/>
    <property type="match status" value="1"/>
</dbReference>
<dbReference type="EMBL" id="JAMFLX010000002">
    <property type="protein sequence ID" value="MCL6268697.1"/>
    <property type="molecule type" value="Genomic_DNA"/>
</dbReference>
<comment type="subunit">
    <text evidence="3">Homotetramer.</text>
</comment>
<dbReference type="Proteomes" id="UP001203338">
    <property type="component" value="Unassembled WGS sequence"/>
</dbReference>
<dbReference type="InterPro" id="IPR000277">
    <property type="entry name" value="Cys/Met-Metab_PyrdxlP-dep_enz"/>
</dbReference>
<keyword evidence="3" id="KW-0028">Amino-acid biosynthesis</keyword>
<gene>
    <name evidence="3" type="primary">metZ</name>
    <name evidence="5" type="ORF">M3P05_01850</name>
</gene>
<feature type="modified residue" description="N6-(pyridoxal phosphate)lysine" evidence="3">
    <location>
        <position position="218"/>
    </location>
</feature>
<dbReference type="RefSeq" id="WP_249697533.1">
    <property type="nucleotide sequence ID" value="NZ_JAMFLX010000002.1"/>
</dbReference>
<dbReference type="GO" id="GO:0016829">
    <property type="term" value="F:lyase activity"/>
    <property type="evidence" value="ECO:0007669"/>
    <property type="project" value="UniProtKB-KW"/>
</dbReference>
<dbReference type="HAMAP" id="MF_02056">
    <property type="entry name" value="MetZ"/>
    <property type="match status" value="1"/>
</dbReference>
<dbReference type="EC" id="2.5.1.-" evidence="3"/>
<comment type="function">
    <text evidence="3">Catalyzes the formation of L-homocysteine from O-succinyl-L-homoserine (OSHS) and hydrogen sulfide.</text>
</comment>
<dbReference type="SUPFAM" id="SSF53383">
    <property type="entry name" value="PLP-dependent transferases"/>
    <property type="match status" value="1"/>
</dbReference>
<comment type="pathway">
    <text evidence="3">Amino-acid biosynthesis; L-methionine biosynthesis via de novo pathway; L-homocysteine from O-succinyl-L-homoserine: step 1/1.</text>
</comment>
<dbReference type="InterPro" id="IPR015421">
    <property type="entry name" value="PyrdxlP-dep_Trfase_major"/>
</dbReference>
<keyword evidence="2 3" id="KW-0663">Pyridoxal phosphate</keyword>
<evidence type="ECO:0000256" key="1">
    <source>
        <dbReference type="ARBA" id="ARBA00001933"/>
    </source>
</evidence>
<dbReference type="PROSITE" id="PS00868">
    <property type="entry name" value="CYS_MET_METAB_PP"/>
    <property type="match status" value="1"/>
</dbReference>
<dbReference type="InterPro" id="IPR006234">
    <property type="entry name" value="O-succ-hSer_sulfhydrylase"/>
</dbReference>
<dbReference type="Gene3D" id="3.90.1150.10">
    <property type="entry name" value="Aspartate Aminotransferase, domain 1"/>
    <property type="match status" value="1"/>
</dbReference>
<dbReference type="NCBIfam" id="NF006003">
    <property type="entry name" value="PRK08133.1"/>
    <property type="match status" value="1"/>
</dbReference>
<keyword evidence="6" id="KW-1185">Reference proteome</keyword>
<comment type="caution">
    <text evidence="5">The sequence shown here is derived from an EMBL/GenBank/DDBJ whole genome shotgun (WGS) entry which is preliminary data.</text>
</comment>
<evidence type="ECO:0000313" key="6">
    <source>
        <dbReference type="Proteomes" id="UP001203338"/>
    </source>
</evidence>
<evidence type="ECO:0000256" key="3">
    <source>
        <dbReference type="HAMAP-Rule" id="MF_02056"/>
    </source>
</evidence>
<dbReference type="InterPro" id="IPR015422">
    <property type="entry name" value="PyrdxlP-dep_Trfase_small"/>
</dbReference>
<evidence type="ECO:0000256" key="4">
    <source>
        <dbReference type="RuleBase" id="RU362118"/>
    </source>
</evidence>
<dbReference type="InterPro" id="IPR054542">
    <property type="entry name" value="Cys_met_metab_PP"/>
</dbReference>
<protein>
    <recommendedName>
        <fullName evidence="3">O-succinylhomoserine sulfhydrylase</fullName>
        <shortName evidence="3">OSH sulfhydrylase</shortName>
        <shortName evidence="3">OSHS sulfhydrylase</shortName>
        <ecNumber evidence="3">2.5.1.-</ecNumber>
    </recommendedName>
</protein>
<dbReference type="PANTHER" id="PTHR11808:SF80">
    <property type="entry name" value="CYSTATHIONINE GAMMA-LYASE"/>
    <property type="match status" value="1"/>
</dbReference>
<keyword evidence="3" id="KW-0486">Methionine biosynthesis</keyword>
<evidence type="ECO:0000313" key="5">
    <source>
        <dbReference type="EMBL" id="MCL6268697.1"/>
    </source>
</evidence>
<dbReference type="InterPro" id="IPR015424">
    <property type="entry name" value="PyrdxlP-dep_Trfase"/>
</dbReference>
<organism evidence="5 6">
    <name type="scientific">Parendozoicomonas callyspongiae</name>
    <dbReference type="NCBI Taxonomy" id="2942213"/>
    <lineage>
        <taxon>Bacteria</taxon>
        <taxon>Pseudomonadati</taxon>
        <taxon>Pseudomonadota</taxon>
        <taxon>Gammaproteobacteria</taxon>
        <taxon>Oceanospirillales</taxon>
        <taxon>Endozoicomonadaceae</taxon>
        <taxon>Parendozoicomonas</taxon>
    </lineage>
</organism>
<dbReference type="PANTHER" id="PTHR11808">
    <property type="entry name" value="TRANS-SULFURATION ENZYME FAMILY MEMBER"/>
    <property type="match status" value="1"/>
</dbReference>
<dbReference type="Gene3D" id="3.40.640.10">
    <property type="entry name" value="Type I PLP-dependent aspartate aminotransferase-like (Major domain)"/>
    <property type="match status" value="1"/>
</dbReference>
<dbReference type="NCBIfam" id="TIGR01325">
    <property type="entry name" value="O_suc_HS_sulf"/>
    <property type="match status" value="1"/>
</dbReference>
<name>A0ABT0PBD8_9GAMM</name>
<reference evidence="5 6" key="1">
    <citation type="submission" date="2022-05" db="EMBL/GenBank/DDBJ databases">
        <authorList>
            <person name="Park J.-S."/>
        </authorList>
    </citation>
    <scope>NUCLEOTIDE SEQUENCE [LARGE SCALE GENOMIC DNA]</scope>
    <source>
        <strain evidence="5 6">2012CJ34-2</strain>
    </source>
</reference>
<dbReference type="PIRSF" id="PIRSF001434">
    <property type="entry name" value="CGS"/>
    <property type="match status" value="1"/>
</dbReference>
<keyword evidence="5" id="KW-0456">Lyase</keyword>
<accession>A0ABT0PBD8</accession>